<keyword evidence="4" id="KW-1185">Reference proteome</keyword>
<organism evidence="3 4">
    <name type="scientific">Prorocentrum cordatum</name>
    <dbReference type="NCBI Taxonomy" id="2364126"/>
    <lineage>
        <taxon>Eukaryota</taxon>
        <taxon>Sar</taxon>
        <taxon>Alveolata</taxon>
        <taxon>Dinophyceae</taxon>
        <taxon>Prorocentrales</taxon>
        <taxon>Prorocentraceae</taxon>
        <taxon>Prorocentrum</taxon>
    </lineage>
</organism>
<dbReference type="Pfam" id="PF00027">
    <property type="entry name" value="cNMP_binding"/>
    <property type="match status" value="1"/>
</dbReference>
<evidence type="ECO:0000313" key="4">
    <source>
        <dbReference type="Proteomes" id="UP001189429"/>
    </source>
</evidence>
<evidence type="ECO:0000256" key="1">
    <source>
        <dbReference type="SAM" id="MobiDB-lite"/>
    </source>
</evidence>
<proteinExistence type="predicted"/>
<feature type="region of interest" description="Disordered" evidence="1">
    <location>
        <begin position="637"/>
        <end position="698"/>
    </location>
</feature>
<feature type="region of interest" description="Disordered" evidence="1">
    <location>
        <begin position="41"/>
        <end position="216"/>
    </location>
</feature>
<name>A0ABN9WV08_9DINO</name>
<feature type="compositionally biased region" description="Basic and acidic residues" evidence="1">
    <location>
        <begin position="689"/>
        <end position="698"/>
    </location>
</feature>
<reference evidence="3" key="1">
    <citation type="submission" date="2023-10" db="EMBL/GenBank/DDBJ databases">
        <authorList>
            <person name="Chen Y."/>
            <person name="Shah S."/>
            <person name="Dougan E. K."/>
            <person name="Thang M."/>
            <person name="Chan C."/>
        </authorList>
    </citation>
    <scope>NUCLEOTIDE SEQUENCE [LARGE SCALE GENOMIC DNA]</scope>
</reference>
<gene>
    <name evidence="3" type="ORF">PCOR1329_LOCUS70797</name>
</gene>
<feature type="compositionally biased region" description="Low complexity" evidence="1">
    <location>
        <begin position="207"/>
        <end position="216"/>
    </location>
</feature>
<accession>A0ABN9WV08</accession>
<evidence type="ECO:0000259" key="2">
    <source>
        <dbReference type="PROSITE" id="PS50042"/>
    </source>
</evidence>
<sequence>MALERGLGADSDCLRLGEEQACCSEAPALSSACSRAPAVTAQRASERPTAWLESSSQRRARVMPPPAAPPRVQVIAECSPDGAPPGRTRAPRHGSHEAIAEGPSDCAPLGRARAPRPLRHGSQERRISDEARGGPPLPACRGSHERRISDEARGGPPLPACRQGARQAPGSAESHPRGSGGHRGSVLGGARRAGRHASLERPPQQPARRASARGSLLRAELARGAAEADARAAGAEGEVDREELAEGIGIHRPSEGPRAREAERSAPAPEMAAAARLLRCGPVFSGFSEKALADVAGAMEARTFRAGEPIYREGERQHWLGVLESGTASVHVALGASDQASAEQPLAVRAGSHIADIPEGGLFGELAALGIREHRTSTATAASAECRVLVLQADALARALQAHPDEEVLLTRAADRWRAFLDWRLAAQCHPELAYQLRRGATARVLEPGECLALGAGGAEPGALTGDGPSLSGSTAVVECGRAASMGEHAEAYGPGAAICDEAVLGVRGAATVVAGDRPCHLALVSRGAFWALAARFAREREAFVRLALDRLPLVTFDVLSCRMLAHLQGSPGFWRVVQSSVRQRVVHPGADVCGPGEEGRRADVLPGGARGGCHRRAPGAAARGGRLVQRARLPVRGGPARCDGAGAGAVRAAGAAPRRHRVPPDPPPRHPRLLPGADEAAPPLQEGPVDRGPGEAA</sequence>
<dbReference type="CDD" id="cd00038">
    <property type="entry name" value="CAP_ED"/>
    <property type="match status" value="1"/>
</dbReference>
<dbReference type="SMART" id="SM00100">
    <property type="entry name" value="cNMP"/>
    <property type="match status" value="1"/>
</dbReference>
<feature type="compositionally biased region" description="Low complexity" evidence="1">
    <location>
        <begin position="641"/>
        <end position="657"/>
    </location>
</feature>
<dbReference type="InterPro" id="IPR018490">
    <property type="entry name" value="cNMP-bd_dom_sf"/>
</dbReference>
<dbReference type="EMBL" id="CAUYUJ010019374">
    <property type="protein sequence ID" value="CAK0890665.1"/>
    <property type="molecule type" value="Genomic_DNA"/>
</dbReference>
<feature type="compositionally biased region" description="Basic and acidic residues" evidence="1">
    <location>
        <begin position="142"/>
        <end position="153"/>
    </location>
</feature>
<feature type="domain" description="Cyclic nucleotide-binding" evidence="2">
    <location>
        <begin position="283"/>
        <end position="400"/>
    </location>
</feature>
<dbReference type="InterPro" id="IPR014710">
    <property type="entry name" value="RmlC-like_jellyroll"/>
</dbReference>
<dbReference type="PROSITE" id="PS50042">
    <property type="entry name" value="CNMP_BINDING_3"/>
    <property type="match status" value="1"/>
</dbReference>
<feature type="compositionally biased region" description="Basic and acidic residues" evidence="1">
    <location>
        <begin position="252"/>
        <end position="264"/>
    </location>
</feature>
<feature type="compositionally biased region" description="Gly residues" evidence="1">
    <location>
        <begin position="178"/>
        <end position="187"/>
    </location>
</feature>
<protein>
    <recommendedName>
        <fullName evidence="2">Cyclic nucleotide-binding domain-containing protein</fullName>
    </recommendedName>
</protein>
<dbReference type="Proteomes" id="UP001189429">
    <property type="component" value="Unassembled WGS sequence"/>
</dbReference>
<evidence type="ECO:0000313" key="3">
    <source>
        <dbReference type="EMBL" id="CAK0890665.1"/>
    </source>
</evidence>
<feature type="region of interest" description="Disordered" evidence="1">
    <location>
        <begin position="228"/>
        <end position="267"/>
    </location>
</feature>
<feature type="compositionally biased region" description="Basic and acidic residues" evidence="1">
    <location>
        <begin position="121"/>
        <end position="132"/>
    </location>
</feature>
<dbReference type="InterPro" id="IPR000595">
    <property type="entry name" value="cNMP-bd_dom"/>
</dbReference>
<comment type="caution">
    <text evidence="3">The sequence shown here is derived from an EMBL/GenBank/DDBJ whole genome shotgun (WGS) entry which is preliminary data.</text>
</comment>
<dbReference type="Gene3D" id="2.60.120.10">
    <property type="entry name" value="Jelly Rolls"/>
    <property type="match status" value="1"/>
</dbReference>
<dbReference type="SUPFAM" id="SSF51206">
    <property type="entry name" value="cAMP-binding domain-like"/>
    <property type="match status" value="1"/>
</dbReference>